<dbReference type="Proteomes" id="UP000019241">
    <property type="component" value="Unassembled WGS sequence"/>
</dbReference>
<feature type="chain" id="PRO_5004893293" evidence="1">
    <location>
        <begin position="25"/>
        <end position="82"/>
    </location>
</feature>
<reference evidence="2 3" key="1">
    <citation type="submission" date="2012-12" db="EMBL/GenBank/DDBJ databases">
        <title>Novel taxa of Listeriaceae from agricultural environments in the United States.</title>
        <authorList>
            <person name="den Bakker H.C."/>
            <person name="Allred A."/>
            <person name="Warchocki S."/>
            <person name="Wright E.M."/>
            <person name="Burrell A."/>
            <person name="Nightingale K.K."/>
            <person name="Kephart D."/>
            <person name="Wiedmann M."/>
        </authorList>
    </citation>
    <scope>NUCLEOTIDE SEQUENCE [LARGE SCALE GENOMIC DNA]</scope>
    <source>
        <strain evidence="2 3">FSL S10-1203</strain>
    </source>
</reference>
<keyword evidence="1" id="KW-0732">Signal</keyword>
<gene>
    <name evidence="2" type="ORF">MCOL2_02896</name>
</gene>
<organism evidence="2 3">
    <name type="scientific">Listeria fleischmannii FSL S10-1203</name>
    <dbReference type="NCBI Taxonomy" id="1265822"/>
    <lineage>
        <taxon>Bacteria</taxon>
        <taxon>Bacillati</taxon>
        <taxon>Bacillota</taxon>
        <taxon>Bacilli</taxon>
        <taxon>Bacillales</taxon>
        <taxon>Listeriaceae</taxon>
        <taxon>Listeria</taxon>
    </lineage>
</organism>
<comment type="caution">
    <text evidence="2">The sequence shown here is derived from an EMBL/GenBank/DDBJ whole genome shotgun (WGS) entry which is preliminary data.</text>
</comment>
<feature type="signal peptide" evidence="1">
    <location>
        <begin position="1"/>
        <end position="24"/>
    </location>
</feature>
<sequence length="82" mass="9421">MKCLKKIFCLFSLFLIIIPTTAFAEVDNHQATSQETLSSTEKKVEELSPQKQEIIAEINQELNKKINKIKSVALLEMMLKMH</sequence>
<proteinExistence type="predicted"/>
<name>W7DPZ7_9LIST</name>
<dbReference type="PATRIC" id="fig|1265822.4.peg.594"/>
<evidence type="ECO:0000256" key="1">
    <source>
        <dbReference type="SAM" id="SignalP"/>
    </source>
</evidence>
<accession>W7DPZ7</accession>
<dbReference type="AlphaFoldDB" id="W7DPZ7"/>
<dbReference type="RefSeq" id="WP_128080304.1">
    <property type="nucleotide sequence ID" value="NZ_AODM01000009.1"/>
</dbReference>
<dbReference type="EMBL" id="AODM01000009">
    <property type="protein sequence ID" value="EUJ63970.1"/>
    <property type="molecule type" value="Genomic_DNA"/>
</dbReference>
<evidence type="ECO:0000313" key="3">
    <source>
        <dbReference type="Proteomes" id="UP000019241"/>
    </source>
</evidence>
<protein>
    <submittedName>
        <fullName evidence="2">Uncharacterized protein</fullName>
    </submittedName>
</protein>
<evidence type="ECO:0000313" key="2">
    <source>
        <dbReference type="EMBL" id="EUJ63970.1"/>
    </source>
</evidence>